<evidence type="ECO:0000256" key="2">
    <source>
        <dbReference type="ARBA" id="ARBA00004370"/>
    </source>
</evidence>
<dbReference type="EMBL" id="NTHN02000023">
    <property type="protein sequence ID" value="MCT4371284.1"/>
    <property type="molecule type" value="Genomic_DNA"/>
</dbReference>
<evidence type="ECO:0000259" key="12">
    <source>
        <dbReference type="PROSITE" id="PS50109"/>
    </source>
</evidence>
<dbReference type="PANTHER" id="PTHR45436:SF8">
    <property type="entry name" value="HISTIDINE KINASE"/>
    <property type="match status" value="1"/>
</dbReference>
<dbReference type="Gene3D" id="3.30.565.10">
    <property type="entry name" value="Histidine kinase-like ATPase, C-terminal domain"/>
    <property type="match status" value="1"/>
</dbReference>
<dbReference type="InterPro" id="IPR050428">
    <property type="entry name" value="TCS_sensor_his_kinase"/>
</dbReference>
<dbReference type="SMART" id="SM00388">
    <property type="entry name" value="HisKA"/>
    <property type="match status" value="1"/>
</dbReference>
<dbReference type="EMBL" id="NTHN01000089">
    <property type="protein sequence ID" value="PBD19876.1"/>
    <property type="molecule type" value="Genomic_DNA"/>
</dbReference>
<reference evidence="16" key="2">
    <citation type="submission" date="2023-07" db="EMBL/GenBank/DDBJ databases">
        <title>Yangia mangrovi SAOS 153D genome.</title>
        <authorList>
            <person name="Verma A."/>
            <person name="Pal Y."/>
            <person name="Sundharam S."/>
            <person name="Bisht B."/>
            <person name="Srinivasan K."/>
        </authorList>
    </citation>
    <scope>NUCLEOTIDE SEQUENCE [LARGE SCALE GENOMIC DNA]</scope>
    <source>
        <strain evidence="16">SAOS 153D</strain>
    </source>
</reference>
<evidence type="ECO:0000256" key="8">
    <source>
        <dbReference type="ARBA" id="ARBA00022989"/>
    </source>
</evidence>
<dbReference type="InterPro" id="IPR003660">
    <property type="entry name" value="HAMP_dom"/>
</dbReference>
<feature type="domain" description="Histidine kinase" evidence="12">
    <location>
        <begin position="229"/>
        <end position="434"/>
    </location>
</feature>
<evidence type="ECO:0000313" key="14">
    <source>
        <dbReference type="EMBL" id="MCT4371284.1"/>
    </source>
</evidence>
<evidence type="ECO:0000259" key="13">
    <source>
        <dbReference type="PROSITE" id="PS50885"/>
    </source>
</evidence>
<keyword evidence="7 15" id="KW-0418">Kinase</keyword>
<dbReference type="PANTHER" id="PTHR45436">
    <property type="entry name" value="SENSOR HISTIDINE KINASE YKOH"/>
    <property type="match status" value="1"/>
</dbReference>
<dbReference type="InterPro" id="IPR004358">
    <property type="entry name" value="Sig_transdc_His_kin-like_C"/>
</dbReference>
<feature type="transmembrane region" description="Helical" evidence="11">
    <location>
        <begin position="144"/>
        <end position="167"/>
    </location>
</feature>
<dbReference type="Proteomes" id="UP000217448">
    <property type="component" value="Unassembled WGS sequence"/>
</dbReference>
<dbReference type="PROSITE" id="PS50109">
    <property type="entry name" value="HIS_KIN"/>
    <property type="match status" value="1"/>
</dbReference>
<dbReference type="PRINTS" id="PR00344">
    <property type="entry name" value="BCTRLSENSOR"/>
</dbReference>
<protein>
    <recommendedName>
        <fullName evidence="3">histidine kinase</fullName>
        <ecNumber evidence="3">2.7.13.3</ecNumber>
    </recommendedName>
</protein>
<reference evidence="14" key="3">
    <citation type="submission" date="2024-05" db="EMBL/GenBank/DDBJ databases">
        <title>Yangia mangrovi SAOS 153D genome.</title>
        <authorList>
            <person name="Verma A."/>
            <person name="Pal Y."/>
            <person name="Sundharam S."/>
            <person name="Bisht B."/>
            <person name="Srinivasan K."/>
        </authorList>
    </citation>
    <scope>NUCLEOTIDE SEQUENCE</scope>
    <source>
        <strain evidence="14">SAOS 153D</strain>
    </source>
</reference>
<evidence type="ECO:0000256" key="1">
    <source>
        <dbReference type="ARBA" id="ARBA00000085"/>
    </source>
</evidence>
<dbReference type="Pfam" id="PF02518">
    <property type="entry name" value="HATPase_c"/>
    <property type="match status" value="1"/>
</dbReference>
<evidence type="ECO:0000313" key="16">
    <source>
        <dbReference type="Proteomes" id="UP000217448"/>
    </source>
</evidence>
<dbReference type="Gene3D" id="6.10.340.10">
    <property type="match status" value="1"/>
</dbReference>
<dbReference type="GO" id="GO:0000155">
    <property type="term" value="F:phosphorelay sensor kinase activity"/>
    <property type="evidence" value="ECO:0007669"/>
    <property type="project" value="InterPro"/>
</dbReference>
<evidence type="ECO:0000256" key="11">
    <source>
        <dbReference type="SAM" id="Phobius"/>
    </source>
</evidence>
<dbReference type="SUPFAM" id="SSF47384">
    <property type="entry name" value="Homodimeric domain of signal transducing histidine kinase"/>
    <property type="match status" value="1"/>
</dbReference>
<dbReference type="OrthoDB" id="9815202at2"/>
<evidence type="ECO:0000256" key="10">
    <source>
        <dbReference type="ARBA" id="ARBA00023136"/>
    </source>
</evidence>
<feature type="transmembrane region" description="Helical" evidence="11">
    <location>
        <begin position="12"/>
        <end position="34"/>
    </location>
</feature>
<dbReference type="EC" id="2.7.13.3" evidence="3"/>
<keyword evidence="5" id="KW-0808">Transferase</keyword>
<gene>
    <name evidence="14" type="ORF">CLG85_013540</name>
    <name evidence="15" type="ORF">CLG85_07095</name>
</gene>
<evidence type="ECO:0000256" key="3">
    <source>
        <dbReference type="ARBA" id="ARBA00012438"/>
    </source>
</evidence>
<evidence type="ECO:0000256" key="4">
    <source>
        <dbReference type="ARBA" id="ARBA00022553"/>
    </source>
</evidence>
<comment type="caution">
    <text evidence="15">The sequence shown here is derived from an EMBL/GenBank/DDBJ whole genome shotgun (WGS) entry which is preliminary data.</text>
</comment>
<keyword evidence="10 11" id="KW-0472">Membrane</keyword>
<evidence type="ECO:0000256" key="6">
    <source>
        <dbReference type="ARBA" id="ARBA00022692"/>
    </source>
</evidence>
<dbReference type="SMART" id="SM00387">
    <property type="entry name" value="HATPase_c"/>
    <property type="match status" value="1"/>
</dbReference>
<dbReference type="InterPro" id="IPR036890">
    <property type="entry name" value="HATPase_C_sf"/>
</dbReference>
<dbReference type="InterPro" id="IPR005467">
    <property type="entry name" value="His_kinase_dom"/>
</dbReference>
<dbReference type="CDD" id="cd00082">
    <property type="entry name" value="HisKA"/>
    <property type="match status" value="1"/>
</dbReference>
<feature type="domain" description="HAMP" evidence="13">
    <location>
        <begin position="168"/>
        <end position="221"/>
    </location>
</feature>
<name>A0A2A3JXF3_9RHOB</name>
<keyword evidence="16" id="KW-1185">Reference proteome</keyword>
<accession>A0A2A3JXF3</accession>
<comment type="subcellular location">
    <subcellularLocation>
        <location evidence="2">Membrane</location>
    </subcellularLocation>
</comment>
<dbReference type="PROSITE" id="PS50885">
    <property type="entry name" value="HAMP"/>
    <property type="match status" value="1"/>
</dbReference>
<comment type="catalytic activity">
    <reaction evidence="1">
        <text>ATP + protein L-histidine = ADP + protein N-phospho-L-histidine.</text>
        <dbReference type="EC" id="2.7.13.3"/>
    </reaction>
</comment>
<organism evidence="15">
    <name type="scientific">Alloyangia mangrovi</name>
    <dbReference type="NCBI Taxonomy" id="1779329"/>
    <lineage>
        <taxon>Bacteria</taxon>
        <taxon>Pseudomonadati</taxon>
        <taxon>Pseudomonadota</taxon>
        <taxon>Alphaproteobacteria</taxon>
        <taxon>Rhodobacterales</taxon>
        <taxon>Roseobacteraceae</taxon>
        <taxon>Alloyangia</taxon>
    </lineage>
</organism>
<dbReference type="RefSeq" id="WP_095881631.1">
    <property type="nucleotide sequence ID" value="NZ_NTHN02000023.1"/>
</dbReference>
<evidence type="ECO:0000313" key="15">
    <source>
        <dbReference type="EMBL" id="PBD19876.1"/>
    </source>
</evidence>
<dbReference type="InterPro" id="IPR003661">
    <property type="entry name" value="HisK_dim/P_dom"/>
</dbReference>
<keyword evidence="9" id="KW-0902">Two-component regulatory system</keyword>
<dbReference type="AlphaFoldDB" id="A0A2A3JXF3"/>
<keyword evidence="8 11" id="KW-1133">Transmembrane helix</keyword>
<reference evidence="15" key="1">
    <citation type="submission" date="2017-09" db="EMBL/GenBank/DDBJ databases">
        <title>Yangia sp. SAOS 153D whole genome sequencing.</title>
        <authorList>
            <person name="Verma A."/>
            <person name="Krishnamurthi S."/>
        </authorList>
    </citation>
    <scope>NUCLEOTIDE SEQUENCE [LARGE SCALE GENOMIC DNA]</scope>
    <source>
        <strain evidence="15">SAOS 153D</strain>
    </source>
</reference>
<dbReference type="SUPFAM" id="SSF55874">
    <property type="entry name" value="ATPase domain of HSP90 chaperone/DNA topoisomerase II/histidine kinase"/>
    <property type="match status" value="1"/>
</dbReference>
<evidence type="ECO:0000256" key="5">
    <source>
        <dbReference type="ARBA" id="ARBA00022679"/>
    </source>
</evidence>
<dbReference type="InterPro" id="IPR003594">
    <property type="entry name" value="HATPase_dom"/>
</dbReference>
<keyword evidence="4" id="KW-0597">Phosphoprotein</keyword>
<evidence type="ECO:0000256" key="9">
    <source>
        <dbReference type="ARBA" id="ARBA00023012"/>
    </source>
</evidence>
<evidence type="ECO:0000256" key="7">
    <source>
        <dbReference type="ARBA" id="ARBA00022777"/>
    </source>
</evidence>
<keyword evidence="6 11" id="KW-0812">Transmembrane</keyword>
<dbReference type="GO" id="GO:0005886">
    <property type="term" value="C:plasma membrane"/>
    <property type="evidence" value="ECO:0007669"/>
    <property type="project" value="TreeGrafter"/>
</dbReference>
<sequence>MTRFRSTPLRLSVVLITVFTVFTSVGLGIAYVIMHQALGAEIALRADQTIEEIRAIPETEERLERAGEVAAAADRRALLIRLELDGQTVANIASDLPEGIVGDDDVALPEPVADSYLVRHADLERGALTVAVGRDSMSELQETFIAILGFALLPALLLTSAIGIVVVRRTTARVEAIRSTRHALSEGDLVARVGAPHPDTDLGDISRDLDRMAEAQEAAVGALRQIGADIAHDLKTPIQRVAVRLEQLAGSDLPDRAREPLAQASTETAQIIATFQSLLQIAQLEGGQGREAFTRVDLGGLLEDMVEIYGPSAEDSGGLLTCSVESPLPVSGDRHLLSRLVANLIENALRHAPRTEIRISLTGRVLAVRDGGPGIPEGQRDHVLRRLARLEASRSTPGSGLGLALVKAIADLHRAELALGDARPGLLVTVTFPG</sequence>
<proteinExistence type="predicted"/>
<dbReference type="InterPro" id="IPR036097">
    <property type="entry name" value="HisK_dim/P_sf"/>
</dbReference>